<reference evidence="1" key="1">
    <citation type="journal article" date="2023" name="G3 (Bethesda)">
        <title>A reference genome for the long-term kleptoplast-retaining sea slug Elysia crispata morphotype clarki.</title>
        <authorList>
            <person name="Eastman K.E."/>
            <person name="Pendleton A.L."/>
            <person name="Shaikh M.A."/>
            <person name="Suttiyut T."/>
            <person name="Ogas R."/>
            <person name="Tomko P."/>
            <person name="Gavelis G."/>
            <person name="Widhalm J.R."/>
            <person name="Wisecaver J.H."/>
        </authorList>
    </citation>
    <scope>NUCLEOTIDE SEQUENCE</scope>
    <source>
        <strain evidence="1">ECLA1</strain>
    </source>
</reference>
<organism evidence="1 2">
    <name type="scientific">Elysia crispata</name>
    <name type="common">lettuce slug</name>
    <dbReference type="NCBI Taxonomy" id="231223"/>
    <lineage>
        <taxon>Eukaryota</taxon>
        <taxon>Metazoa</taxon>
        <taxon>Spiralia</taxon>
        <taxon>Lophotrochozoa</taxon>
        <taxon>Mollusca</taxon>
        <taxon>Gastropoda</taxon>
        <taxon>Heterobranchia</taxon>
        <taxon>Euthyneura</taxon>
        <taxon>Panpulmonata</taxon>
        <taxon>Sacoglossa</taxon>
        <taxon>Placobranchoidea</taxon>
        <taxon>Plakobranchidae</taxon>
        <taxon>Elysia</taxon>
    </lineage>
</organism>
<evidence type="ECO:0000313" key="1">
    <source>
        <dbReference type="EMBL" id="KAK3791288.1"/>
    </source>
</evidence>
<gene>
    <name evidence="1" type="ORF">RRG08_012476</name>
</gene>
<accession>A0AAE1AP42</accession>
<name>A0AAE1AP42_9GAST</name>
<dbReference type="AlphaFoldDB" id="A0AAE1AP42"/>
<proteinExistence type="predicted"/>
<dbReference type="Proteomes" id="UP001283361">
    <property type="component" value="Unassembled WGS sequence"/>
</dbReference>
<protein>
    <submittedName>
        <fullName evidence="1">Uncharacterized protein</fullName>
    </submittedName>
</protein>
<sequence length="80" mass="8752">MGRQMIEPRNSHVDTGANACEMIKKARDVSGSPPMSKHGAPEREEDCHAARLTAMTYTPRAQTDETARLILYLSHVSGAV</sequence>
<evidence type="ECO:0000313" key="2">
    <source>
        <dbReference type="Proteomes" id="UP001283361"/>
    </source>
</evidence>
<keyword evidence="2" id="KW-1185">Reference proteome</keyword>
<comment type="caution">
    <text evidence="1">The sequence shown here is derived from an EMBL/GenBank/DDBJ whole genome shotgun (WGS) entry which is preliminary data.</text>
</comment>
<dbReference type="EMBL" id="JAWDGP010001473">
    <property type="protein sequence ID" value="KAK3791288.1"/>
    <property type="molecule type" value="Genomic_DNA"/>
</dbReference>